<keyword evidence="4" id="KW-1185">Reference proteome</keyword>
<keyword evidence="1" id="KW-0472">Membrane</keyword>
<dbReference type="RefSeq" id="WP_211319109.1">
    <property type="nucleotide sequence ID" value="NZ_QGDQ01000001.1"/>
</dbReference>
<feature type="transmembrane region" description="Helical" evidence="1">
    <location>
        <begin position="140"/>
        <end position="159"/>
    </location>
</feature>
<reference evidence="3 4" key="1">
    <citation type="submission" date="2018-03" db="EMBL/GenBank/DDBJ databases">
        <title>Genomic Encyclopedia of Archaeal and Bacterial Type Strains, Phase II (KMG-II): from individual species to whole genera.</title>
        <authorList>
            <person name="Goeker M."/>
        </authorList>
    </citation>
    <scope>NUCLEOTIDE SEQUENCE [LARGE SCALE GENOMIC DNA]</scope>
    <source>
        <strain evidence="3 4">DSM 44889</strain>
    </source>
</reference>
<organism evidence="3 4">
    <name type="scientific">Quadrisphaera granulorum</name>
    <dbReference type="NCBI Taxonomy" id="317664"/>
    <lineage>
        <taxon>Bacteria</taxon>
        <taxon>Bacillati</taxon>
        <taxon>Actinomycetota</taxon>
        <taxon>Actinomycetes</taxon>
        <taxon>Kineosporiales</taxon>
        <taxon>Kineosporiaceae</taxon>
        <taxon>Quadrisphaera</taxon>
    </lineage>
</organism>
<dbReference type="InterPro" id="IPR003675">
    <property type="entry name" value="Rce1/LyrA-like_dom"/>
</dbReference>
<keyword evidence="1" id="KW-0812">Transmembrane</keyword>
<protein>
    <recommendedName>
        <fullName evidence="2">CAAX prenyl protease 2/Lysostaphin resistance protein A-like domain-containing protein</fullName>
    </recommendedName>
</protein>
<feature type="transmembrane region" description="Helical" evidence="1">
    <location>
        <begin position="231"/>
        <end position="249"/>
    </location>
</feature>
<feature type="transmembrane region" description="Helical" evidence="1">
    <location>
        <begin position="101"/>
        <end position="120"/>
    </location>
</feature>
<dbReference type="Proteomes" id="UP000245469">
    <property type="component" value="Unassembled WGS sequence"/>
</dbReference>
<evidence type="ECO:0000256" key="1">
    <source>
        <dbReference type="SAM" id="Phobius"/>
    </source>
</evidence>
<accession>A0A316AGN8</accession>
<comment type="caution">
    <text evidence="3">The sequence shown here is derived from an EMBL/GenBank/DDBJ whole genome shotgun (WGS) entry which is preliminary data.</text>
</comment>
<dbReference type="Pfam" id="PF02517">
    <property type="entry name" value="Rce1-like"/>
    <property type="match status" value="1"/>
</dbReference>
<feature type="transmembrane region" description="Helical" evidence="1">
    <location>
        <begin position="23"/>
        <end position="42"/>
    </location>
</feature>
<feature type="transmembrane region" description="Helical" evidence="1">
    <location>
        <begin position="208"/>
        <end position="225"/>
    </location>
</feature>
<feature type="transmembrane region" description="Helical" evidence="1">
    <location>
        <begin position="179"/>
        <end position="201"/>
    </location>
</feature>
<evidence type="ECO:0000313" key="4">
    <source>
        <dbReference type="Proteomes" id="UP000245469"/>
    </source>
</evidence>
<evidence type="ECO:0000313" key="3">
    <source>
        <dbReference type="EMBL" id="PWJ56094.1"/>
    </source>
</evidence>
<proteinExistence type="predicted"/>
<dbReference type="EMBL" id="QGDQ01000001">
    <property type="protein sequence ID" value="PWJ56094.1"/>
    <property type="molecule type" value="Genomic_DNA"/>
</dbReference>
<gene>
    <name evidence="3" type="ORF">BXY45_10168</name>
</gene>
<feature type="transmembrane region" description="Helical" evidence="1">
    <location>
        <begin position="256"/>
        <end position="275"/>
    </location>
</feature>
<name>A0A316AGN8_9ACTN</name>
<keyword evidence="1" id="KW-1133">Transmembrane helix</keyword>
<sequence>MTATTRTTTATTAAPDPARPGGALRLLPSVLLAASGVLLFAFQVRPEGWAVLVAGVVVAALVGRRERSSYGRDHLLAATGLCMMSLVPVTTDISWAHMTTMGAAMVAAVGVPYALSRWAFRDHAIMFPVATGRRWNRFEWWWLAAVVVLGWTALPFYLITSGVYENWPAARTPDELFRLFLGTNALGIWDELFFICTVFTLLRRHHPVWLANLLQAVLFTAFLYELGFREWGPLLVFPFALIQGLTFAVTRSLSYVVAVHLTFDAILFMVLVHAHTREWFPLFLY</sequence>
<feature type="transmembrane region" description="Helical" evidence="1">
    <location>
        <begin position="48"/>
        <end position="63"/>
    </location>
</feature>
<dbReference type="GO" id="GO:0080120">
    <property type="term" value="P:CAAX-box protein maturation"/>
    <property type="evidence" value="ECO:0007669"/>
    <property type="project" value="UniProtKB-ARBA"/>
</dbReference>
<dbReference type="GO" id="GO:0004175">
    <property type="term" value="F:endopeptidase activity"/>
    <property type="evidence" value="ECO:0007669"/>
    <property type="project" value="UniProtKB-ARBA"/>
</dbReference>
<dbReference type="AlphaFoldDB" id="A0A316AGN8"/>
<evidence type="ECO:0000259" key="2">
    <source>
        <dbReference type="Pfam" id="PF02517"/>
    </source>
</evidence>
<feature type="transmembrane region" description="Helical" evidence="1">
    <location>
        <begin position="75"/>
        <end position="95"/>
    </location>
</feature>
<feature type="domain" description="CAAX prenyl protease 2/Lysostaphin resistance protein A-like" evidence="2">
    <location>
        <begin position="176"/>
        <end position="266"/>
    </location>
</feature>